<dbReference type="InterPro" id="IPR050188">
    <property type="entry name" value="RluA_PseudoU_synthase"/>
</dbReference>
<comment type="similarity">
    <text evidence="1">Belongs to the pseudouridine synthase RluA family.</text>
</comment>
<dbReference type="PANTHER" id="PTHR21600:SF44">
    <property type="entry name" value="RIBOSOMAL LARGE SUBUNIT PSEUDOURIDINE SYNTHASE D"/>
    <property type="match status" value="1"/>
</dbReference>
<dbReference type="PATRIC" id="fig|1202536.3.peg.136"/>
<dbReference type="InterPro" id="IPR006224">
    <property type="entry name" value="PsdUridine_synth_RluA-like_CS"/>
</dbReference>
<evidence type="ECO:0000313" key="4">
    <source>
        <dbReference type="EMBL" id="AFP83611.1"/>
    </source>
</evidence>
<dbReference type="KEGG" id="cru:A33U_0164"/>
<protein>
    <submittedName>
        <fullName evidence="4">Ribosomal large subunit pseudouridine synthase</fullName>
    </submittedName>
</protein>
<feature type="domain" description="Pseudouridine synthase RsuA/RluA-like" evidence="3">
    <location>
        <begin position="12"/>
        <end position="146"/>
    </location>
</feature>
<dbReference type="PROSITE" id="PS01129">
    <property type="entry name" value="PSI_RLU"/>
    <property type="match status" value="1"/>
</dbReference>
<sequence length="195" mass="23729">MFNFKLIYYDKNIIVINKPVGIIFSKIYNCNLIKKKGYLPNKGILNRLDKYTSGIILIARNITFYFFFKKLLLLRIIKKKYKTFFLSKKKGYINLSLKKKKFVFLKKKEKKSLTYYNIIKNFKNINFYNICIKTGRTHQIRIHIKHINLNLFKNNNFLKHLHYYSIMFYYPFIKKNFNLFCKTSIELKKNILINL</sequence>
<dbReference type="Proteomes" id="UP000003932">
    <property type="component" value="Chromosome"/>
</dbReference>
<dbReference type="RefSeq" id="WP_014886912.1">
    <property type="nucleotide sequence ID" value="NC_018414.1"/>
</dbReference>
<dbReference type="STRING" id="1202536.A33U_0164"/>
<dbReference type="SUPFAM" id="SSF55120">
    <property type="entry name" value="Pseudouridine synthase"/>
    <property type="match status" value="1"/>
</dbReference>
<dbReference type="OrthoDB" id="9807829at2"/>
<dbReference type="EMBL" id="CP003541">
    <property type="protein sequence ID" value="AFP83611.1"/>
    <property type="molecule type" value="Genomic_DNA"/>
</dbReference>
<gene>
    <name evidence="4" type="primary">rluD</name>
    <name evidence="4" type="ORF">A33U_0164</name>
</gene>
<dbReference type="GO" id="GO:0003723">
    <property type="term" value="F:RNA binding"/>
    <property type="evidence" value="ECO:0007669"/>
    <property type="project" value="InterPro"/>
</dbReference>
<evidence type="ECO:0000259" key="3">
    <source>
        <dbReference type="Pfam" id="PF00849"/>
    </source>
</evidence>
<dbReference type="Pfam" id="PF00849">
    <property type="entry name" value="PseudoU_synth_2"/>
    <property type="match status" value="1"/>
</dbReference>
<proteinExistence type="inferred from homology"/>
<dbReference type="GO" id="GO:0000455">
    <property type="term" value="P:enzyme-directed rRNA pseudouridine synthesis"/>
    <property type="evidence" value="ECO:0007669"/>
    <property type="project" value="TreeGrafter"/>
</dbReference>
<reference evidence="4 5" key="1">
    <citation type="journal article" date="2012" name="Mol. Biol. Evol.">
        <title>Genome reduction and co-evolution between the primary and secondary bacterial symbionts of psyllids.</title>
        <authorList>
            <person name="Sloan D.B."/>
            <person name="Moran N.A."/>
        </authorList>
    </citation>
    <scope>NUCLEOTIDE SEQUENCE [LARGE SCALE GENOMIC DNA]</scope>
    <source>
        <strain evidence="4 5">CE</strain>
    </source>
</reference>
<dbReference type="PANTHER" id="PTHR21600">
    <property type="entry name" value="MITOCHONDRIAL RNA PSEUDOURIDINE SYNTHASE"/>
    <property type="match status" value="1"/>
</dbReference>
<dbReference type="AlphaFoldDB" id="J7GW28"/>
<dbReference type="GO" id="GO:0140098">
    <property type="term" value="F:catalytic activity, acting on RNA"/>
    <property type="evidence" value="ECO:0007669"/>
    <property type="project" value="UniProtKB-ARBA"/>
</dbReference>
<dbReference type="GO" id="GO:0009982">
    <property type="term" value="F:pseudouridine synthase activity"/>
    <property type="evidence" value="ECO:0007669"/>
    <property type="project" value="InterPro"/>
</dbReference>
<name>J7GW28_CARRU</name>
<dbReference type="HOGENOM" id="CLU_1352569_0_0_6"/>
<dbReference type="Gene3D" id="3.30.2350.10">
    <property type="entry name" value="Pseudouridine synthase"/>
    <property type="match status" value="1"/>
</dbReference>
<dbReference type="InterPro" id="IPR006145">
    <property type="entry name" value="PsdUridine_synth_RsuA/RluA"/>
</dbReference>
<evidence type="ECO:0000256" key="2">
    <source>
        <dbReference type="ARBA" id="ARBA00023235"/>
    </source>
</evidence>
<evidence type="ECO:0000313" key="5">
    <source>
        <dbReference type="Proteomes" id="UP000003932"/>
    </source>
</evidence>
<keyword evidence="2" id="KW-0413">Isomerase</keyword>
<organism evidence="4 5">
    <name type="scientific">Candidatus Carsonella ruddii CE isolate Thao2000</name>
    <dbReference type="NCBI Taxonomy" id="1202536"/>
    <lineage>
        <taxon>Bacteria</taxon>
        <taxon>Pseudomonadati</taxon>
        <taxon>Pseudomonadota</taxon>
        <taxon>Gammaproteobacteria</taxon>
        <taxon>Oceanospirillales</taxon>
        <taxon>Halomonadaceae</taxon>
        <taxon>Zymobacter group</taxon>
        <taxon>Candidatus Carsonella</taxon>
    </lineage>
</organism>
<dbReference type="InterPro" id="IPR020103">
    <property type="entry name" value="PsdUridine_synth_cat_dom_sf"/>
</dbReference>
<accession>J7GW28</accession>
<evidence type="ECO:0000256" key="1">
    <source>
        <dbReference type="ARBA" id="ARBA00010876"/>
    </source>
</evidence>